<evidence type="ECO:0000256" key="2">
    <source>
        <dbReference type="ARBA" id="ARBA00022723"/>
    </source>
</evidence>
<dbReference type="SUPFAM" id="SSF50129">
    <property type="entry name" value="GroES-like"/>
    <property type="match status" value="2"/>
</dbReference>
<evidence type="ECO:0000256" key="1">
    <source>
        <dbReference type="ARBA" id="ARBA00008072"/>
    </source>
</evidence>
<dbReference type="AlphaFoldDB" id="A0A6P2C2D4"/>
<keyword evidence="2 6" id="KW-0479">Metal-binding</keyword>
<comment type="similarity">
    <text evidence="1 6">Belongs to the zinc-containing alcohol dehydrogenase family.</text>
</comment>
<keyword evidence="9" id="KW-1185">Reference proteome</keyword>
<keyword evidence="5" id="KW-0520">NAD</keyword>
<sequence>MGITTRAAVCRVPGQPWEITELELDDPKTNEIRIKFFAAGLCHSDDHIQKGDAPMRLPVVGGHEGAGIVEAVGPSVTRVKVGDHVTCSFIPACGKCRYCATGRQQLCDAGLNAAVGCFPDGTFRFHQGGEDFGGLCVLGTFSQYAVVHEYSVIKIPDEIGFDVAALVACGVPTGWGSAVRASGVRAGQTVVIYGTGGVGMNAVQGASLAGAKNVVVVDPVEFKRDQALSVFGATHAFATAKEAHDFVVETTWGELADVAIITVGILHDEVIANAIKVIGKSGQVTITAVGNGWINENPGMLIGYQRRIQGSIYGGCSPLVDVPALIGLYQAGKLKLDELITRRYKLDEINDGYQDMLDGKNIRGVIIHEH</sequence>
<dbReference type="EC" id="1.1.99.36" evidence="8"/>
<evidence type="ECO:0000256" key="4">
    <source>
        <dbReference type="ARBA" id="ARBA00023002"/>
    </source>
</evidence>
<comment type="caution">
    <text evidence="8">The sequence shown here is derived from an EMBL/GenBank/DDBJ whole genome shotgun (WGS) entry which is preliminary data.</text>
</comment>
<dbReference type="InterPro" id="IPR013154">
    <property type="entry name" value="ADH-like_N"/>
</dbReference>
<dbReference type="PANTHER" id="PTHR43880:SF12">
    <property type="entry name" value="ALCOHOL DEHYDROGENASE CLASS-3"/>
    <property type="match status" value="1"/>
</dbReference>
<dbReference type="EMBL" id="RPFW01000002">
    <property type="protein sequence ID" value="TVZ05549.1"/>
    <property type="molecule type" value="Genomic_DNA"/>
</dbReference>
<evidence type="ECO:0000256" key="5">
    <source>
        <dbReference type="ARBA" id="ARBA00023027"/>
    </source>
</evidence>
<reference evidence="8 9" key="1">
    <citation type="submission" date="2018-11" db="EMBL/GenBank/DDBJ databases">
        <title>Trebonia kvetii gen.nov., sp.nov., a novel acidophilic actinobacterium, and proposal of the new actinobacterial family Treboniaceae fam. nov.</title>
        <authorList>
            <person name="Rapoport D."/>
            <person name="Sagova-Mareckova M."/>
            <person name="Sedlacek I."/>
            <person name="Provaznik J."/>
            <person name="Kralova S."/>
            <person name="Pavlinic D."/>
            <person name="Benes V."/>
            <person name="Kopecky J."/>
        </authorList>
    </citation>
    <scope>NUCLEOTIDE SEQUENCE [LARGE SCALE GENOMIC DNA]</scope>
    <source>
        <strain evidence="8 9">15Tr583</strain>
    </source>
</reference>
<dbReference type="SMART" id="SM00829">
    <property type="entry name" value="PKS_ER"/>
    <property type="match status" value="1"/>
</dbReference>
<dbReference type="InterPro" id="IPR020843">
    <property type="entry name" value="ER"/>
</dbReference>
<dbReference type="InterPro" id="IPR023921">
    <property type="entry name" value="ADH_Zn_actinomycetes"/>
</dbReference>
<dbReference type="InterPro" id="IPR013149">
    <property type="entry name" value="ADH-like_C"/>
</dbReference>
<dbReference type="Gene3D" id="3.40.50.720">
    <property type="entry name" value="NAD(P)-binding Rossmann-like Domain"/>
    <property type="match status" value="1"/>
</dbReference>
<dbReference type="NCBIfam" id="TIGR03989">
    <property type="entry name" value="Rxyl_3153"/>
    <property type="match status" value="1"/>
</dbReference>
<keyword evidence="3 6" id="KW-0862">Zinc</keyword>
<name>A0A6P2C2D4_9ACTN</name>
<proteinExistence type="inferred from homology"/>
<dbReference type="OrthoDB" id="334894at2"/>
<dbReference type="GO" id="GO:0008270">
    <property type="term" value="F:zinc ion binding"/>
    <property type="evidence" value="ECO:0007669"/>
    <property type="project" value="InterPro"/>
</dbReference>
<evidence type="ECO:0000313" key="9">
    <source>
        <dbReference type="Proteomes" id="UP000460272"/>
    </source>
</evidence>
<dbReference type="GO" id="GO:0005829">
    <property type="term" value="C:cytosol"/>
    <property type="evidence" value="ECO:0007669"/>
    <property type="project" value="TreeGrafter"/>
</dbReference>
<dbReference type="PROSITE" id="PS00059">
    <property type="entry name" value="ADH_ZINC"/>
    <property type="match status" value="1"/>
</dbReference>
<dbReference type="InterPro" id="IPR036291">
    <property type="entry name" value="NAD(P)-bd_dom_sf"/>
</dbReference>
<evidence type="ECO:0000256" key="3">
    <source>
        <dbReference type="ARBA" id="ARBA00022833"/>
    </source>
</evidence>
<dbReference type="CDD" id="cd08279">
    <property type="entry name" value="Zn_ADH_class_III"/>
    <property type="match status" value="1"/>
</dbReference>
<protein>
    <submittedName>
        <fullName evidence="8">NDMA-dependent alcohol dehydrogenase</fullName>
        <ecNumber evidence="8">1.1.99.36</ecNumber>
    </submittedName>
</protein>
<organism evidence="8 9">
    <name type="scientific">Trebonia kvetii</name>
    <dbReference type="NCBI Taxonomy" id="2480626"/>
    <lineage>
        <taxon>Bacteria</taxon>
        <taxon>Bacillati</taxon>
        <taxon>Actinomycetota</taxon>
        <taxon>Actinomycetes</taxon>
        <taxon>Streptosporangiales</taxon>
        <taxon>Treboniaceae</taxon>
        <taxon>Trebonia</taxon>
    </lineage>
</organism>
<dbReference type="InterPro" id="IPR011032">
    <property type="entry name" value="GroES-like_sf"/>
</dbReference>
<evidence type="ECO:0000313" key="8">
    <source>
        <dbReference type="EMBL" id="TVZ05549.1"/>
    </source>
</evidence>
<dbReference type="Pfam" id="PF00107">
    <property type="entry name" value="ADH_zinc_N"/>
    <property type="match status" value="1"/>
</dbReference>
<dbReference type="InterPro" id="IPR002328">
    <property type="entry name" value="ADH_Zn_CS"/>
</dbReference>
<feature type="domain" description="Enoyl reductase (ER)" evidence="7">
    <location>
        <begin position="14"/>
        <end position="366"/>
    </location>
</feature>
<comment type="cofactor">
    <cofactor evidence="6">
        <name>Zn(2+)</name>
        <dbReference type="ChEBI" id="CHEBI:29105"/>
    </cofactor>
</comment>
<evidence type="ECO:0000256" key="6">
    <source>
        <dbReference type="RuleBase" id="RU361277"/>
    </source>
</evidence>
<dbReference type="PANTHER" id="PTHR43880">
    <property type="entry name" value="ALCOHOL DEHYDROGENASE"/>
    <property type="match status" value="1"/>
</dbReference>
<dbReference type="GO" id="GO:0046294">
    <property type="term" value="P:formaldehyde catabolic process"/>
    <property type="evidence" value="ECO:0007669"/>
    <property type="project" value="TreeGrafter"/>
</dbReference>
<dbReference type="SUPFAM" id="SSF51735">
    <property type="entry name" value="NAD(P)-binding Rossmann-fold domains"/>
    <property type="match status" value="1"/>
</dbReference>
<evidence type="ECO:0000259" key="7">
    <source>
        <dbReference type="SMART" id="SM00829"/>
    </source>
</evidence>
<keyword evidence="4 8" id="KW-0560">Oxidoreductase</keyword>
<dbReference type="GO" id="GO:0051903">
    <property type="term" value="F:S-(hydroxymethyl)glutathione dehydrogenase [NAD(P)+] activity"/>
    <property type="evidence" value="ECO:0007669"/>
    <property type="project" value="TreeGrafter"/>
</dbReference>
<dbReference type="Gene3D" id="3.90.180.10">
    <property type="entry name" value="Medium-chain alcohol dehydrogenases, catalytic domain"/>
    <property type="match status" value="1"/>
</dbReference>
<dbReference type="RefSeq" id="WP_145853250.1">
    <property type="nucleotide sequence ID" value="NZ_RPFW01000002.1"/>
</dbReference>
<accession>A0A6P2C2D4</accession>
<dbReference type="Pfam" id="PF08240">
    <property type="entry name" value="ADH_N"/>
    <property type="match status" value="1"/>
</dbReference>
<gene>
    <name evidence="8" type="ORF">EAS64_13550</name>
</gene>
<dbReference type="Proteomes" id="UP000460272">
    <property type="component" value="Unassembled WGS sequence"/>
</dbReference>